<accession>A0ABQ8UCE7</accession>
<protein>
    <submittedName>
        <fullName evidence="1">Uncharacterized protein</fullName>
    </submittedName>
</protein>
<reference evidence="1" key="1">
    <citation type="journal article" date="2022" name="bioRxiv">
        <title>Genomics of Preaxostyla Flagellates Illuminates Evolutionary Transitions and the Path Towards Mitochondrial Loss.</title>
        <authorList>
            <person name="Novak L.V.F."/>
            <person name="Treitli S.C."/>
            <person name="Pyrih J."/>
            <person name="Halakuc P."/>
            <person name="Pipaliya S.V."/>
            <person name="Vacek V."/>
            <person name="Brzon O."/>
            <person name="Soukal P."/>
            <person name="Eme L."/>
            <person name="Dacks J.B."/>
            <person name="Karnkowska A."/>
            <person name="Elias M."/>
            <person name="Hampl V."/>
        </authorList>
    </citation>
    <scope>NUCLEOTIDE SEQUENCE</scope>
    <source>
        <strain evidence="1">RCP-MX</strain>
    </source>
</reference>
<evidence type="ECO:0000313" key="2">
    <source>
        <dbReference type="Proteomes" id="UP001141327"/>
    </source>
</evidence>
<proteinExistence type="predicted"/>
<organism evidence="1 2">
    <name type="scientific">Paratrimastix pyriformis</name>
    <dbReference type="NCBI Taxonomy" id="342808"/>
    <lineage>
        <taxon>Eukaryota</taxon>
        <taxon>Metamonada</taxon>
        <taxon>Preaxostyla</taxon>
        <taxon>Paratrimastigidae</taxon>
        <taxon>Paratrimastix</taxon>
    </lineage>
</organism>
<comment type="caution">
    <text evidence="1">The sequence shown here is derived from an EMBL/GenBank/DDBJ whole genome shotgun (WGS) entry which is preliminary data.</text>
</comment>
<sequence>MRVTQTLGAIDQLVDTWSTTLHRVTDEVSRKLKEDARAKAPEVEQSIRAAGAHIQELREALAPPPAKMPRPDEAIGQLQALLDAPLEVKGFDVDLAAYNADLLVS</sequence>
<evidence type="ECO:0000313" key="1">
    <source>
        <dbReference type="EMBL" id="KAJ4454500.1"/>
    </source>
</evidence>
<keyword evidence="2" id="KW-1185">Reference proteome</keyword>
<name>A0ABQ8UCE7_9EUKA</name>
<dbReference type="Proteomes" id="UP001141327">
    <property type="component" value="Unassembled WGS sequence"/>
</dbReference>
<gene>
    <name evidence="1" type="ORF">PAPYR_10763</name>
</gene>
<dbReference type="EMBL" id="JAPMOS010000151">
    <property type="protein sequence ID" value="KAJ4454500.1"/>
    <property type="molecule type" value="Genomic_DNA"/>
</dbReference>